<accession>A0A6J7EQP9</accession>
<dbReference type="InterPro" id="IPR003776">
    <property type="entry name" value="YcaO-like_dom"/>
</dbReference>
<dbReference type="Gene3D" id="3.30.1330.230">
    <property type="match status" value="1"/>
</dbReference>
<dbReference type="PANTHER" id="PTHR37809:SF1">
    <property type="entry name" value="RIBOSOMAL PROTEIN S12 METHYLTHIOTRANSFERASE ACCESSORY FACTOR YCAO"/>
    <property type="match status" value="1"/>
</dbReference>
<organism evidence="3">
    <name type="scientific">freshwater metagenome</name>
    <dbReference type="NCBI Taxonomy" id="449393"/>
    <lineage>
        <taxon>unclassified sequences</taxon>
        <taxon>metagenomes</taxon>
        <taxon>ecological metagenomes</taxon>
    </lineage>
</organism>
<evidence type="ECO:0000313" key="3">
    <source>
        <dbReference type="EMBL" id="CAB4885892.1"/>
    </source>
</evidence>
<reference evidence="3" key="1">
    <citation type="submission" date="2020-05" db="EMBL/GenBank/DDBJ databases">
        <authorList>
            <person name="Chiriac C."/>
            <person name="Salcher M."/>
            <person name="Ghai R."/>
            <person name="Kavagutti S V."/>
        </authorList>
    </citation>
    <scope>NUCLEOTIDE SEQUENCE</scope>
</reference>
<dbReference type="AlphaFoldDB" id="A0A6J7EQP9"/>
<gene>
    <name evidence="3" type="ORF">UFOPK3402_01825</name>
</gene>
<name>A0A6J7EQP9_9ZZZZ</name>
<feature type="compositionally biased region" description="Low complexity" evidence="1">
    <location>
        <begin position="9"/>
        <end position="18"/>
    </location>
</feature>
<dbReference type="Pfam" id="PF02624">
    <property type="entry name" value="YcaO"/>
    <property type="match status" value="1"/>
</dbReference>
<dbReference type="PROSITE" id="PS51664">
    <property type="entry name" value="YCAO"/>
    <property type="match status" value="1"/>
</dbReference>
<protein>
    <submittedName>
        <fullName evidence="3">Unannotated protein</fullName>
    </submittedName>
</protein>
<dbReference type="PANTHER" id="PTHR37809">
    <property type="entry name" value="RIBOSOMAL PROTEIN S12 METHYLTHIOTRANSFERASE ACCESSORY FACTOR YCAO"/>
    <property type="match status" value="1"/>
</dbReference>
<dbReference type="EMBL" id="CAFBLS010000288">
    <property type="protein sequence ID" value="CAB4885892.1"/>
    <property type="molecule type" value="Genomic_DNA"/>
</dbReference>
<sequence length="108" mass="12132">MESMDGQSHLLPTGPDTTPDTHAHDWDRSGKANVDRAVALVAERGMDFIVLDQTRPDIGLSVVKVLVPGMRHFWPRFAPGRLYDVPVELGWLERPLTEAELNATPIFW</sequence>
<evidence type="ECO:0000256" key="1">
    <source>
        <dbReference type="SAM" id="MobiDB-lite"/>
    </source>
</evidence>
<dbReference type="Gene3D" id="3.30.160.660">
    <property type="match status" value="1"/>
</dbReference>
<feature type="compositionally biased region" description="Basic and acidic residues" evidence="1">
    <location>
        <begin position="19"/>
        <end position="29"/>
    </location>
</feature>
<feature type="domain" description="YcaO" evidence="2">
    <location>
        <begin position="1"/>
        <end position="108"/>
    </location>
</feature>
<evidence type="ECO:0000259" key="2">
    <source>
        <dbReference type="PROSITE" id="PS51664"/>
    </source>
</evidence>
<feature type="region of interest" description="Disordered" evidence="1">
    <location>
        <begin position="1"/>
        <end position="29"/>
    </location>
</feature>
<proteinExistence type="predicted"/>